<dbReference type="GeneID" id="8250130"/>
<dbReference type="EMBL" id="CP001574">
    <property type="protein sequence ID" value="ACO68857.1"/>
    <property type="molecule type" value="Genomic_DNA"/>
</dbReference>
<dbReference type="PROSITE" id="PS50096">
    <property type="entry name" value="IQ"/>
    <property type="match status" value="2"/>
</dbReference>
<organism evidence="1 2">
    <name type="scientific">Micromonas commoda (strain RCC299 / NOUM17 / CCMP2709)</name>
    <name type="common">Picoplanktonic green alga</name>
    <dbReference type="NCBI Taxonomy" id="296587"/>
    <lineage>
        <taxon>Eukaryota</taxon>
        <taxon>Viridiplantae</taxon>
        <taxon>Chlorophyta</taxon>
        <taxon>Mamiellophyceae</taxon>
        <taxon>Mamiellales</taxon>
        <taxon>Mamiellaceae</taxon>
        <taxon>Micromonas</taxon>
    </lineage>
</organism>
<dbReference type="SUPFAM" id="SSF52540">
    <property type="entry name" value="P-loop containing nucleoside triphosphate hydrolases"/>
    <property type="match status" value="1"/>
</dbReference>
<dbReference type="CDD" id="cd23767">
    <property type="entry name" value="IQCD"/>
    <property type="match status" value="1"/>
</dbReference>
<dbReference type="SMART" id="SM00015">
    <property type="entry name" value="IQ"/>
    <property type="match status" value="2"/>
</dbReference>
<dbReference type="AlphaFoldDB" id="C1FDW5"/>
<dbReference type="InParanoid" id="C1FDW5"/>
<proteinExistence type="predicted"/>
<protein>
    <recommendedName>
        <fullName evidence="3">Myosin motor domain-containing protein</fullName>
    </recommendedName>
</protein>
<dbReference type="KEGG" id="mis:MICPUN_55210"/>
<dbReference type="InterPro" id="IPR000048">
    <property type="entry name" value="IQ_motif_EF-hand-BS"/>
</dbReference>
<name>C1FDW5_MICCC</name>
<dbReference type="RefSeq" id="XP_002507599.1">
    <property type="nucleotide sequence ID" value="XM_002507553.1"/>
</dbReference>
<dbReference type="Gene3D" id="1.20.5.190">
    <property type="match status" value="1"/>
</dbReference>
<evidence type="ECO:0008006" key="3">
    <source>
        <dbReference type="Google" id="ProtNLM"/>
    </source>
</evidence>
<keyword evidence="2" id="KW-1185">Reference proteome</keyword>
<evidence type="ECO:0000313" key="1">
    <source>
        <dbReference type="EMBL" id="ACO68857.1"/>
    </source>
</evidence>
<reference evidence="1 2" key="1">
    <citation type="journal article" date="2009" name="Science">
        <title>Green evolution and dynamic adaptations revealed by genomes of the marine picoeukaryotes Micromonas.</title>
        <authorList>
            <person name="Worden A.Z."/>
            <person name="Lee J.H."/>
            <person name="Mock T."/>
            <person name="Rouze P."/>
            <person name="Simmons M.P."/>
            <person name="Aerts A.L."/>
            <person name="Allen A.E."/>
            <person name="Cuvelier M.L."/>
            <person name="Derelle E."/>
            <person name="Everett M.V."/>
            <person name="Foulon E."/>
            <person name="Grimwood J."/>
            <person name="Gundlach H."/>
            <person name="Henrissat B."/>
            <person name="Napoli C."/>
            <person name="McDonald S.M."/>
            <person name="Parker M.S."/>
            <person name="Rombauts S."/>
            <person name="Salamov A."/>
            <person name="Von Dassow P."/>
            <person name="Badger J.H."/>
            <person name="Coutinho P.M."/>
            <person name="Demir E."/>
            <person name="Dubchak I."/>
            <person name="Gentemann C."/>
            <person name="Eikrem W."/>
            <person name="Gready J.E."/>
            <person name="John U."/>
            <person name="Lanier W."/>
            <person name="Lindquist E.A."/>
            <person name="Lucas S."/>
            <person name="Mayer K.F."/>
            <person name="Moreau H."/>
            <person name="Not F."/>
            <person name="Otillar R."/>
            <person name="Panaud O."/>
            <person name="Pangilinan J."/>
            <person name="Paulsen I."/>
            <person name="Piegu B."/>
            <person name="Poliakov A."/>
            <person name="Robbens S."/>
            <person name="Schmutz J."/>
            <person name="Toulza E."/>
            <person name="Wyss T."/>
            <person name="Zelensky A."/>
            <person name="Zhou K."/>
            <person name="Armbrust E.V."/>
            <person name="Bhattacharya D."/>
            <person name="Goodenough U.W."/>
            <person name="Van de Peer Y."/>
            <person name="Grigoriev I.V."/>
        </authorList>
    </citation>
    <scope>NUCLEOTIDE SEQUENCE [LARGE SCALE GENOMIC DNA]</scope>
    <source>
        <strain evidence="2">RCC299 / NOUM17</strain>
    </source>
</reference>
<evidence type="ECO:0000313" key="2">
    <source>
        <dbReference type="Proteomes" id="UP000002009"/>
    </source>
</evidence>
<dbReference type="OrthoDB" id="190375at2759"/>
<dbReference type="Proteomes" id="UP000002009">
    <property type="component" value="Chromosome 1"/>
</dbReference>
<dbReference type="InterPro" id="IPR027417">
    <property type="entry name" value="P-loop_NTPase"/>
</dbReference>
<dbReference type="Pfam" id="PF00612">
    <property type="entry name" value="IQ"/>
    <property type="match status" value="2"/>
</dbReference>
<accession>C1FDW5</accession>
<sequence length="100" mass="11447">MSNEYRLRCDAYAAFDQPFILSRVAEISRRSEVRAAIAIQSHWRAFIVRRNVGKLVSACCVMQSGFRGHRGRKRARKLEARVRQNISLLCLARSVITSLP</sequence>
<gene>
    <name evidence="1" type="ORF">MICPUN_55210</name>
</gene>